<evidence type="ECO:0000256" key="2">
    <source>
        <dbReference type="ARBA" id="ARBA00022692"/>
    </source>
</evidence>
<dbReference type="InterPro" id="IPR002126">
    <property type="entry name" value="Cadherin-like_dom"/>
</dbReference>
<evidence type="ECO:0000256" key="7">
    <source>
        <dbReference type="ARBA" id="ARBA00023180"/>
    </source>
</evidence>
<reference evidence="12" key="1">
    <citation type="submission" date="2012-12" db="EMBL/GenBank/DDBJ databases">
        <authorList>
            <person name="Hellsten U."/>
            <person name="Grimwood J."/>
            <person name="Chapman J.A."/>
            <person name="Shapiro H."/>
            <person name="Aerts A."/>
            <person name="Otillar R.P."/>
            <person name="Terry A.Y."/>
            <person name="Boore J.L."/>
            <person name="Simakov O."/>
            <person name="Marletaz F."/>
            <person name="Cho S.-J."/>
            <person name="Edsinger-Gonzales E."/>
            <person name="Havlak P."/>
            <person name="Kuo D.-H."/>
            <person name="Larsson T."/>
            <person name="Lv J."/>
            <person name="Arendt D."/>
            <person name="Savage R."/>
            <person name="Osoegawa K."/>
            <person name="de Jong P."/>
            <person name="Lindberg D.R."/>
            <person name="Seaver E.C."/>
            <person name="Weisblat D.A."/>
            <person name="Putnam N.H."/>
            <person name="Grigoriev I.V."/>
            <person name="Rokhsar D.S."/>
        </authorList>
    </citation>
    <scope>NUCLEOTIDE SEQUENCE</scope>
</reference>
<dbReference type="OrthoDB" id="6252479at2759"/>
<dbReference type="eggNOG" id="ENOG502QPMK">
    <property type="taxonomic scope" value="Eukaryota"/>
</dbReference>
<reference evidence="11" key="3">
    <citation type="submission" date="2015-06" db="UniProtKB">
        <authorList>
            <consortium name="EnsemblMetazoa"/>
        </authorList>
    </citation>
    <scope>IDENTIFICATION</scope>
</reference>
<dbReference type="FunFam" id="2.60.40.60:FF:000599">
    <property type="entry name" value="Protocadherin 20"/>
    <property type="match status" value="1"/>
</dbReference>
<proteinExistence type="predicted"/>
<dbReference type="KEGG" id="hro:HELRODRAFT_78584"/>
<evidence type="ECO:0000256" key="4">
    <source>
        <dbReference type="ARBA" id="ARBA00022837"/>
    </source>
</evidence>
<feature type="domain" description="Cadherin" evidence="9">
    <location>
        <begin position="60"/>
        <end position="174"/>
    </location>
</feature>
<evidence type="ECO:0000256" key="5">
    <source>
        <dbReference type="ARBA" id="ARBA00022989"/>
    </source>
</evidence>
<protein>
    <recommendedName>
        <fullName evidence="9">Cadherin domain-containing protein</fullName>
    </recommendedName>
</protein>
<dbReference type="FunFam" id="2.60.40.60:FF:000419">
    <property type="entry name" value="Uncharacterized protein"/>
    <property type="match status" value="1"/>
</dbReference>
<dbReference type="FunFam" id="2.60.40.60:FF:000302">
    <property type="entry name" value="CaDHerin family"/>
    <property type="match status" value="1"/>
</dbReference>
<feature type="domain" description="Cadherin" evidence="9">
    <location>
        <begin position="394"/>
        <end position="508"/>
    </location>
</feature>
<keyword evidence="2" id="KW-0812">Transmembrane</keyword>
<dbReference type="AlphaFoldDB" id="T1G3D3"/>
<dbReference type="InterPro" id="IPR015919">
    <property type="entry name" value="Cadherin-like_sf"/>
</dbReference>
<dbReference type="GO" id="GO:0007156">
    <property type="term" value="P:homophilic cell adhesion via plasma membrane adhesion molecules"/>
    <property type="evidence" value="ECO:0007669"/>
    <property type="project" value="InterPro"/>
</dbReference>
<dbReference type="GO" id="GO:0005886">
    <property type="term" value="C:plasma membrane"/>
    <property type="evidence" value="ECO:0000318"/>
    <property type="project" value="GO_Central"/>
</dbReference>
<evidence type="ECO:0000313" key="11">
    <source>
        <dbReference type="EnsemblMetazoa" id="HelroP78584"/>
    </source>
</evidence>
<dbReference type="PROSITE" id="PS00232">
    <property type="entry name" value="CADHERIN_1"/>
    <property type="match status" value="4"/>
</dbReference>
<comment type="subcellular location">
    <subcellularLocation>
        <location evidence="1">Membrane</location>
        <topology evidence="1">Single-pass membrane protein</topology>
    </subcellularLocation>
</comment>
<dbReference type="PANTHER" id="PTHR24028">
    <property type="entry name" value="CADHERIN-87A"/>
    <property type="match status" value="1"/>
</dbReference>
<feature type="domain" description="Cadherin" evidence="9">
    <location>
        <begin position="509"/>
        <end position="616"/>
    </location>
</feature>
<dbReference type="GO" id="GO:0007155">
    <property type="term" value="P:cell adhesion"/>
    <property type="evidence" value="ECO:0000318"/>
    <property type="project" value="GO_Central"/>
</dbReference>
<dbReference type="GO" id="GO:0050839">
    <property type="term" value="F:cell adhesion molecule binding"/>
    <property type="evidence" value="ECO:0000318"/>
    <property type="project" value="GO_Central"/>
</dbReference>
<dbReference type="FunFam" id="2.60.40.60:FF:000597">
    <property type="entry name" value="Uncharacterized protein"/>
    <property type="match status" value="1"/>
</dbReference>
<dbReference type="PROSITE" id="PS50268">
    <property type="entry name" value="CADHERIN_2"/>
    <property type="match status" value="7"/>
</dbReference>
<feature type="domain" description="Cadherin" evidence="9">
    <location>
        <begin position="287"/>
        <end position="393"/>
    </location>
</feature>
<dbReference type="FunCoup" id="T1G3D3">
    <property type="interactions" value="55"/>
</dbReference>
<dbReference type="SMART" id="SM00112">
    <property type="entry name" value="CA"/>
    <property type="match status" value="6"/>
</dbReference>
<dbReference type="Proteomes" id="UP000015101">
    <property type="component" value="Unassembled WGS sequence"/>
</dbReference>
<dbReference type="EMBL" id="KB096411">
    <property type="protein sequence ID" value="ESO05099.1"/>
    <property type="molecule type" value="Genomic_DNA"/>
</dbReference>
<dbReference type="CDD" id="cd11304">
    <property type="entry name" value="Cadherin_repeat"/>
    <property type="match status" value="6"/>
</dbReference>
<sequence length="725" mass="81000">FHLDHVSGTLSSNDVIDRDVICPGEVRCELDLKIATHPPEYFTILNINILDINDNSPKFPLPTYHVTVPEDAAIGDLFPLPLATDADSPANGIFEYRLINSTTHFHLKTIEETEMGVTNRLPFLMLKQELDREVTDRYVLTLACYDSGGSNGRHVGNTSIVVDVGDVNDNNPVFESERYSVQIPEDTPEGTVVIKVKAVDLDEGLNGRVRYKLSPKSQESYGDTWAVDEERGDVVLLQALEHFRSPNYEIYIMAYDRSESPSPVMTTLSIIVDDVNNNAPQVTFDFFTDHKRLEILENQSAGIFVGHVSVSDLDSGTNGRVVCQLFGDELTMRTPNNAENNNNLALDYVGNSFSNGNSDEDDDCCHDLGTPRLSTNQSFTLYVTDANDNAPIFDQLSYEEDISESAAADTFVLKVSATDVDFGPNAEIFYSIVSNSKDSGRTNIGYDDANDVFKLEPSTGVITVRESLDREKVDNYRFQVMASNNNSLTSKAWVTIRITDVDDNGPKFVLRNFSFQVEENQPLHTQIGIVRAVDNDSLMFGSFNYRLQSMYNNGDEPPFRIDQQTGAITTKRILDREVKEFYELRVEAISRTGNRLNDSANVFIRVLDRNDNKPIFIQPSNHEERIFVPLTHPLGAEVTALTASDADIGDNADLTFDVTSAGNASEYFRLDRKSGSIQLSRAFQVQDLNRSFSLVVRVRDGGGYGKSMENFAVLHFTVVDANYHR</sequence>
<feature type="domain" description="Cadherin" evidence="9">
    <location>
        <begin position="175"/>
        <end position="282"/>
    </location>
</feature>
<feature type="domain" description="Cadherin" evidence="9">
    <location>
        <begin position="1"/>
        <end position="59"/>
    </location>
</feature>
<evidence type="ECO:0000256" key="1">
    <source>
        <dbReference type="ARBA" id="ARBA00004167"/>
    </source>
</evidence>
<keyword evidence="4 8" id="KW-0106">Calcium</keyword>
<evidence type="ECO:0000313" key="10">
    <source>
        <dbReference type="EMBL" id="ESO05099.1"/>
    </source>
</evidence>
<dbReference type="EMBL" id="AMQM01004062">
    <property type="status" value="NOT_ANNOTATED_CDS"/>
    <property type="molecule type" value="Genomic_DNA"/>
</dbReference>
<dbReference type="GO" id="GO:0005509">
    <property type="term" value="F:calcium ion binding"/>
    <property type="evidence" value="ECO:0007669"/>
    <property type="project" value="UniProtKB-UniRule"/>
</dbReference>
<dbReference type="PRINTS" id="PR00205">
    <property type="entry name" value="CADHERIN"/>
</dbReference>
<accession>T1G3D3</accession>
<gene>
    <name evidence="11" type="primary">20215581</name>
    <name evidence="10" type="ORF">HELRODRAFT_78584</name>
</gene>
<dbReference type="InterPro" id="IPR050174">
    <property type="entry name" value="Protocadherin/Cadherin-CA"/>
</dbReference>
<evidence type="ECO:0000313" key="12">
    <source>
        <dbReference type="Proteomes" id="UP000015101"/>
    </source>
</evidence>
<keyword evidence="5" id="KW-1133">Transmembrane helix</keyword>
<feature type="domain" description="Cadherin" evidence="9">
    <location>
        <begin position="620"/>
        <end position="722"/>
    </location>
</feature>
<dbReference type="GeneID" id="20215581"/>
<keyword evidence="7" id="KW-0325">Glycoprotein</keyword>
<reference evidence="10 12" key="2">
    <citation type="journal article" date="2013" name="Nature">
        <title>Insights into bilaterian evolution from three spiralian genomes.</title>
        <authorList>
            <person name="Simakov O."/>
            <person name="Marletaz F."/>
            <person name="Cho S.J."/>
            <person name="Edsinger-Gonzales E."/>
            <person name="Havlak P."/>
            <person name="Hellsten U."/>
            <person name="Kuo D.H."/>
            <person name="Larsson T."/>
            <person name="Lv J."/>
            <person name="Arendt D."/>
            <person name="Savage R."/>
            <person name="Osoegawa K."/>
            <person name="de Jong P."/>
            <person name="Grimwood J."/>
            <person name="Chapman J.A."/>
            <person name="Shapiro H."/>
            <person name="Aerts A."/>
            <person name="Otillar R.P."/>
            <person name="Terry A.Y."/>
            <person name="Boore J.L."/>
            <person name="Grigoriev I.V."/>
            <person name="Lindberg D.R."/>
            <person name="Seaver E.C."/>
            <person name="Weisblat D.A."/>
            <person name="Putnam N.H."/>
            <person name="Rokhsar D.S."/>
        </authorList>
    </citation>
    <scope>NUCLEOTIDE SEQUENCE</scope>
</reference>
<dbReference type="Pfam" id="PF00028">
    <property type="entry name" value="Cadherin"/>
    <property type="match status" value="5"/>
</dbReference>
<keyword evidence="6" id="KW-0472">Membrane</keyword>
<dbReference type="InterPro" id="IPR020894">
    <property type="entry name" value="Cadherin_CS"/>
</dbReference>
<dbReference type="EnsemblMetazoa" id="HelroT78584">
    <property type="protein sequence ID" value="HelroP78584"/>
    <property type="gene ID" value="HelroG78584"/>
</dbReference>
<evidence type="ECO:0000256" key="3">
    <source>
        <dbReference type="ARBA" id="ARBA00022737"/>
    </source>
</evidence>
<dbReference type="FunFam" id="2.60.40.60:FF:000598">
    <property type="entry name" value="Uncharacterized protein"/>
    <property type="match status" value="1"/>
</dbReference>
<organism evidence="11 12">
    <name type="scientific">Helobdella robusta</name>
    <name type="common">Californian leech</name>
    <dbReference type="NCBI Taxonomy" id="6412"/>
    <lineage>
        <taxon>Eukaryota</taxon>
        <taxon>Metazoa</taxon>
        <taxon>Spiralia</taxon>
        <taxon>Lophotrochozoa</taxon>
        <taxon>Annelida</taxon>
        <taxon>Clitellata</taxon>
        <taxon>Hirudinea</taxon>
        <taxon>Rhynchobdellida</taxon>
        <taxon>Glossiphoniidae</taxon>
        <taxon>Helobdella</taxon>
    </lineage>
</organism>
<evidence type="ECO:0000256" key="8">
    <source>
        <dbReference type="PROSITE-ProRule" id="PRU00043"/>
    </source>
</evidence>
<dbReference type="SUPFAM" id="SSF49313">
    <property type="entry name" value="Cadherin-like"/>
    <property type="match status" value="6"/>
</dbReference>
<dbReference type="CTD" id="20215581"/>
<dbReference type="RefSeq" id="XP_009017032.1">
    <property type="nucleotide sequence ID" value="XM_009018784.1"/>
</dbReference>
<name>T1G3D3_HELRO</name>
<keyword evidence="12" id="KW-1185">Reference proteome</keyword>
<dbReference type="HOGENOM" id="CLU_006480_3_2_1"/>
<evidence type="ECO:0000259" key="9">
    <source>
        <dbReference type="PROSITE" id="PS50268"/>
    </source>
</evidence>
<dbReference type="Gene3D" id="2.60.40.60">
    <property type="entry name" value="Cadherins"/>
    <property type="match status" value="7"/>
</dbReference>
<evidence type="ECO:0000256" key="6">
    <source>
        <dbReference type="ARBA" id="ARBA00023136"/>
    </source>
</evidence>
<keyword evidence="3" id="KW-0677">Repeat</keyword>
<dbReference type="OMA" id="RENTPAY"/>
<dbReference type="InParanoid" id="T1G3D3"/>
<dbReference type="PANTHER" id="PTHR24028:SF146">
    <property type="entry name" value="CADHERIN 96CB, ISOFORM D-RELATED"/>
    <property type="match status" value="1"/>
</dbReference>